<dbReference type="Pfam" id="PF00293">
    <property type="entry name" value="NUDIX"/>
    <property type="match status" value="1"/>
</dbReference>
<dbReference type="InterPro" id="IPR015797">
    <property type="entry name" value="NUDIX_hydrolase-like_dom_sf"/>
</dbReference>
<dbReference type="PROSITE" id="PS51462">
    <property type="entry name" value="NUDIX"/>
    <property type="match status" value="1"/>
</dbReference>
<evidence type="ECO:0000256" key="3">
    <source>
        <dbReference type="RuleBase" id="RU003476"/>
    </source>
</evidence>
<dbReference type="RefSeq" id="WP_012799659.1">
    <property type="nucleotide sequence ID" value="NC_013165.1"/>
</dbReference>
<dbReference type="Proteomes" id="UP000002026">
    <property type="component" value="Chromosome"/>
</dbReference>
<proteinExistence type="inferred from homology"/>
<dbReference type="SUPFAM" id="SSF55811">
    <property type="entry name" value="Nudix"/>
    <property type="match status" value="1"/>
</dbReference>
<keyword evidence="6" id="KW-1185">Reference proteome</keyword>
<dbReference type="Gene3D" id="3.90.79.10">
    <property type="entry name" value="Nucleoside Triphosphate Pyrophosphohydrolase"/>
    <property type="match status" value="1"/>
</dbReference>
<dbReference type="eggNOG" id="COG1051">
    <property type="taxonomic scope" value="Bacteria"/>
</dbReference>
<dbReference type="PRINTS" id="PR00502">
    <property type="entry name" value="NUDIXFAMILY"/>
</dbReference>
<dbReference type="InterPro" id="IPR020084">
    <property type="entry name" value="NUDIX_hydrolase_CS"/>
</dbReference>
<dbReference type="InterPro" id="IPR000086">
    <property type="entry name" value="NUDIX_hydrolase_dom"/>
</dbReference>
<protein>
    <submittedName>
        <fullName evidence="5">ADP-ribose pyrophosphatase</fullName>
    </submittedName>
</protein>
<gene>
    <name evidence="5" type="ordered locus">Shel_25540</name>
</gene>
<accession>C7N2Q3</accession>
<dbReference type="PANTHER" id="PTHR43736">
    <property type="entry name" value="ADP-RIBOSE PYROPHOSPHATASE"/>
    <property type="match status" value="1"/>
</dbReference>
<dbReference type="PANTHER" id="PTHR43736:SF5">
    <property type="entry name" value="NUDIX HYDROLASE DOMAIN-CONTAINING PROTEIN"/>
    <property type="match status" value="1"/>
</dbReference>
<evidence type="ECO:0000313" key="6">
    <source>
        <dbReference type="Proteomes" id="UP000002026"/>
    </source>
</evidence>
<sequence>MNENGATSNALERTDQNDEAAFLREYKKKEYPKPSLTVDIAVFRLVHGEYEILLVRRGNHPFKGSWALPGGFVDPSEDVPDAARRELFEETGLENTPVELFGVYGAPGRDPRGWTVSAGFCAFVEDSADAQAGDDAADARWCALCAIPAARTQQEDVLTQAGASGGFAELKVMCGEDEPLFVRYEIIPGAFGASRAHVTEAGGFAFDHAQLLADAYLQVVESGC</sequence>
<dbReference type="EMBL" id="CP001684">
    <property type="protein sequence ID" value="ACV23561.1"/>
    <property type="molecule type" value="Genomic_DNA"/>
</dbReference>
<keyword evidence="2 3" id="KW-0378">Hydrolase</keyword>
<evidence type="ECO:0000259" key="4">
    <source>
        <dbReference type="PROSITE" id="PS51462"/>
    </source>
</evidence>
<dbReference type="GO" id="GO:0016787">
    <property type="term" value="F:hydrolase activity"/>
    <property type="evidence" value="ECO:0007669"/>
    <property type="project" value="UniProtKB-KW"/>
</dbReference>
<dbReference type="PROSITE" id="PS00893">
    <property type="entry name" value="NUDIX_BOX"/>
    <property type="match status" value="1"/>
</dbReference>
<name>C7N2Q3_SLAHD</name>
<evidence type="ECO:0000256" key="1">
    <source>
        <dbReference type="ARBA" id="ARBA00005582"/>
    </source>
</evidence>
<reference evidence="5 6" key="1">
    <citation type="journal article" date="2009" name="Stand. Genomic Sci.">
        <title>Complete genome sequence of Slackia heliotrinireducens type strain (RHS 1).</title>
        <authorList>
            <person name="Pukall R."/>
            <person name="Lapidus A."/>
            <person name="Nolan M."/>
            <person name="Copeland A."/>
            <person name="Glavina Del Rio T."/>
            <person name="Lucas S."/>
            <person name="Chen F."/>
            <person name="Tice H."/>
            <person name="Cheng J.F."/>
            <person name="Chertkov O."/>
            <person name="Bruce D."/>
            <person name="Goodwin L."/>
            <person name="Kuske C."/>
            <person name="Brettin T."/>
            <person name="Detter J.C."/>
            <person name="Han C."/>
            <person name="Pitluck S."/>
            <person name="Pati A."/>
            <person name="Mavrommatis K."/>
            <person name="Ivanova N."/>
            <person name="Ovchinnikova G."/>
            <person name="Chen A."/>
            <person name="Palaniappan K."/>
            <person name="Schneider S."/>
            <person name="Rohde M."/>
            <person name="Chain P."/>
            <person name="D'haeseleer P."/>
            <person name="Goker M."/>
            <person name="Bristow J."/>
            <person name="Eisen J.A."/>
            <person name="Markowitz V."/>
            <person name="Kyrpides N.C."/>
            <person name="Klenk H.P."/>
            <person name="Hugenholtz P."/>
        </authorList>
    </citation>
    <scope>NUCLEOTIDE SEQUENCE [LARGE SCALE GENOMIC DNA]</scope>
    <source>
        <strain evidence="6">ATCC 29202 / DSM 20476 / NCTC 11029 / RHS 1</strain>
    </source>
</reference>
<dbReference type="KEGG" id="shi:Shel_25540"/>
<feature type="domain" description="Nudix hydrolase" evidence="4">
    <location>
        <begin position="33"/>
        <end position="164"/>
    </location>
</feature>
<evidence type="ECO:0000313" key="5">
    <source>
        <dbReference type="EMBL" id="ACV23561.1"/>
    </source>
</evidence>
<organism evidence="5 6">
    <name type="scientific">Slackia heliotrinireducens (strain ATCC 29202 / DSM 20476 / NCTC 11029 / RHS 1)</name>
    <name type="common">Peptococcus heliotrinreducens</name>
    <dbReference type="NCBI Taxonomy" id="471855"/>
    <lineage>
        <taxon>Bacteria</taxon>
        <taxon>Bacillati</taxon>
        <taxon>Actinomycetota</taxon>
        <taxon>Coriobacteriia</taxon>
        <taxon>Eggerthellales</taxon>
        <taxon>Eggerthellaceae</taxon>
        <taxon>Slackia</taxon>
    </lineage>
</organism>
<dbReference type="InterPro" id="IPR020476">
    <property type="entry name" value="Nudix_hydrolase"/>
</dbReference>
<dbReference type="HOGENOM" id="CLU_037162_3_0_11"/>
<dbReference type="STRING" id="471855.Shel_25540"/>
<comment type="similarity">
    <text evidence="1 3">Belongs to the Nudix hydrolase family.</text>
</comment>
<dbReference type="CDD" id="cd18873">
    <property type="entry name" value="NUDIX_NadM_like"/>
    <property type="match status" value="1"/>
</dbReference>
<dbReference type="AlphaFoldDB" id="C7N2Q3"/>
<evidence type="ECO:0000256" key="2">
    <source>
        <dbReference type="ARBA" id="ARBA00022801"/>
    </source>
</evidence>